<protein>
    <submittedName>
        <fullName evidence="2">Uncharacterized protein</fullName>
    </submittedName>
</protein>
<feature type="compositionally biased region" description="Basic and acidic residues" evidence="1">
    <location>
        <begin position="135"/>
        <end position="148"/>
    </location>
</feature>
<dbReference type="EMBL" id="CAUYUJ010007790">
    <property type="protein sequence ID" value="CAK0821997.1"/>
    <property type="molecule type" value="Genomic_DNA"/>
</dbReference>
<feature type="region of interest" description="Disordered" evidence="1">
    <location>
        <begin position="1"/>
        <end position="20"/>
    </location>
</feature>
<gene>
    <name evidence="2" type="ORF">PCOR1329_LOCUS23123</name>
</gene>
<reference evidence="2" key="1">
    <citation type="submission" date="2023-10" db="EMBL/GenBank/DDBJ databases">
        <authorList>
            <person name="Chen Y."/>
            <person name="Shah S."/>
            <person name="Dougan E. K."/>
            <person name="Thang M."/>
            <person name="Chan C."/>
        </authorList>
    </citation>
    <scope>NUCLEOTIDE SEQUENCE [LARGE SCALE GENOMIC DNA]</scope>
</reference>
<name>A0ABN9RVS5_9DINO</name>
<feature type="compositionally biased region" description="Basic residues" evidence="1">
    <location>
        <begin position="153"/>
        <end position="167"/>
    </location>
</feature>
<organism evidence="2 3">
    <name type="scientific">Prorocentrum cordatum</name>
    <dbReference type="NCBI Taxonomy" id="2364126"/>
    <lineage>
        <taxon>Eukaryota</taxon>
        <taxon>Sar</taxon>
        <taxon>Alveolata</taxon>
        <taxon>Dinophyceae</taxon>
        <taxon>Prorocentrales</taxon>
        <taxon>Prorocentraceae</taxon>
        <taxon>Prorocentrum</taxon>
    </lineage>
</organism>
<comment type="caution">
    <text evidence="2">The sequence shown here is derived from an EMBL/GenBank/DDBJ whole genome shotgun (WGS) entry which is preliminary data.</text>
</comment>
<evidence type="ECO:0000313" key="2">
    <source>
        <dbReference type="EMBL" id="CAK0821997.1"/>
    </source>
</evidence>
<dbReference type="Proteomes" id="UP001189429">
    <property type="component" value="Unassembled WGS sequence"/>
</dbReference>
<feature type="region of interest" description="Disordered" evidence="1">
    <location>
        <begin position="135"/>
        <end position="167"/>
    </location>
</feature>
<keyword evidence="3" id="KW-1185">Reference proteome</keyword>
<evidence type="ECO:0000313" key="3">
    <source>
        <dbReference type="Proteomes" id="UP001189429"/>
    </source>
</evidence>
<sequence>MPWAGREREKEDEFEGHPWGKRPDAQMKMVLYRITEALQANEAAVEAAIQQGPDPSATKQAVKCIAEWSTRVQDTTTIFHATRCFMVTTQDTANHEVKKWIFATCHHPELQQAFMQLRDNGGALAAGLLLERDTAPRSKAAKTVERLAFKAGKQGKTKGKGSKRQKH</sequence>
<proteinExistence type="predicted"/>
<accession>A0ABN9RVS5</accession>
<evidence type="ECO:0000256" key="1">
    <source>
        <dbReference type="SAM" id="MobiDB-lite"/>
    </source>
</evidence>